<dbReference type="FunFam" id="3.40.50.150:FF:000053">
    <property type="entry name" value="Release factor glutamine methyltransferase"/>
    <property type="match status" value="1"/>
</dbReference>
<dbReference type="PANTHER" id="PTHR18895:SF74">
    <property type="entry name" value="MTRF1L RELEASE FACTOR GLUTAMINE METHYLTRANSFERASE"/>
    <property type="match status" value="1"/>
</dbReference>
<keyword evidence="1 5" id="KW-0489">Methyltransferase</keyword>
<dbReference type="Gene3D" id="3.40.50.150">
    <property type="entry name" value="Vaccinia Virus protein VP39"/>
    <property type="match status" value="1"/>
</dbReference>
<feature type="binding site" evidence="5">
    <location>
        <position position="170"/>
    </location>
    <ligand>
        <name>S-adenosyl-L-methionine</name>
        <dbReference type="ChEBI" id="CHEBI:59789"/>
    </ligand>
</feature>
<evidence type="ECO:0000256" key="2">
    <source>
        <dbReference type="ARBA" id="ARBA00022679"/>
    </source>
</evidence>
<dbReference type="InterPro" id="IPR019874">
    <property type="entry name" value="RF_methyltr_PrmC"/>
</dbReference>
<feature type="domain" description="Release factor glutamine methyltransferase N-terminal" evidence="7">
    <location>
        <begin position="6"/>
        <end position="74"/>
    </location>
</feature>
<keyword evidence="9" id="KW-1185">Reference proteome</keyword>
<dbReference type="PANTHER" id="PTHR18895">
    <property type="entry name" value="HEMK METHYLTRANSFERASE"/>
    <property type="match status" value="1"/>
</dbReference>
<dbReference type="PROSITE" id="PS00092">
    <property type="entry name" value="N6_MTASE"/>
    <property type="match status" value="1"/>
</dbReference>
<evidence type="ECO:0000259" key="6">
    <source>
        <dbReference type="Pfam" id="PF05175"/>
    </source>
</evidence>
<feature type="domain" description="Methyltransferase small" evidence="6">
    <location>
        <begin position="103"/>
        <end position="193"/>
    </location>
</feature>
<dbReference type="GO" id="GO:0102559">
    <property type="term" value="F:peptide chain release factor N(5)-glutamine methyltransferase activity"/>
    <property type="evidence" value="ECO:0007669"/>
    <property type="project" value="UniProtKB-EC"/>
</dbReference>
<feature type="binding site" evidence="5">
    <location>
        <position position="185"/>
    </location>
    <ligand>
        <name>S-adenosyl-L-methionine</name>
        <dbReference type="ChEBI" id="CHEBI:59789"/>
    </ligand>
</feature>
<dbReference type="Proteomes" id="UP000295375">
    <property type="component" value="Unassembled WGS sequence"/>
</dbReference>
<dbReference type="AlphaFoldDB" id="A0A4R6UNQ5"/>
<comment type="catalytic activity">
    <reaction evidence="4 5">
        <text>L-glutaminyl-[peptide chain release factor] + S-adenosyl-L-methionine = N(5)-methyl-L-glutaminyl-[peptide chain release factor] + S-adenosyl-L-homocysteine + H(+)</text>
        <dbReference type="Rhea" id="RHEA:42896"/>
        <dbReference type="Rhea" id="RHEA-COMP:10271"/>
        <dbReference type="Rhea" id="RHEA-COMP:10272"/>
        <dbReference type="ChEBI" id="CHEBI:15378"/>
        <dbReference type="ChEBI" id="CHEBI:30011"/>
        <dbReference type="ChEBI" id="CHEBI:57856"/>
        <dbReference type="ChEBI" id="CHEBI:59789"/>
        <dbReference type="ChEBI" id="CHEBI:61891"/>
        <dbReference type="EC" id="2.1.1.297"/>
    </reaction>
</comment>
<dbReference type="Pfam" id="PF05175">
    <property type="entry name" value="MTS"/>
    <property type="match status" value="1"/>
</dbReference>
<dbReference type="NCBIfam" id="TIGR03534">
    <property type="entry name" value="RF_mod_PrmC"/>
    <property type="match status" value="1"/>
</dbReference>
<dbReference type="Pfam" id="PF17827">
    <property type="entry name" value="PrmC_N"/>
    <property type="match status" value="1"/>
</dbReference>
<dbReference type="RefSeq" id="WP_133590369.1">
    <property type="nucleotide sequence ID" value="NZ_CP037953.1"/>
</dbReference>
<dbReference type="InterPro" id="IPR050320">
    <property type="entry name" value="N5-glutamine_MTase"/>
</dbReference>
<dbReference type="SUPFAM" id="SSF53335">
    <property type="entry name" value="S-adenosyl-L-methionine-dependent methyltransferases"/>
    <property type="match status" value="1"/>
</dbReference>
<dbReference type="NCBIfam" id="TIGR00536">
    <property type="entry name" value="hemK_fam"/>
    <property type="match status" value="1"/>
</dbReference>
<dbReference type="InterPro" id="IPR007848">
    <property type="entry name" value="Small_mtfrase_dom"/>
</dbReference>
<dbReference type="InterPro" id="IPR004556">
    <property type="entry name" value="HemK-like"/>
</dbReference>
<accession>A0A4R6UNQ5</accession>
<comment type="similarity">
    <text evidence="5">Belongs to the protein N5-glutamine methyltransferase family. PrmC subfamily.</text>
</comment>
<evidence type="ECO:0000256" key="1">
    <source>
        <dbReference type="ARBA" id="ARBA00022603"/>
    </source>
</evidence>
<dbReference type="InterPro" id="IPR002052">
    <property type="entry name" value="DNA_methylase_N6_adenine_CS"/>
</dbReference>
<feature type="binding site" evidence="5">
    <location>
        <begin position="119"/>
        <end position="123"/>
    </location>
    <ligand>
        <name>S-adenosyl-L-methionine</name>
        <dbReference type="ChEBI" id="CHEBI:59789"/>
    </ligand>
</feature>
<evidence type="ECO:0000313" key="9">
    <source>
        <dbReference type="Proteomes" id="UP000295375"/>
    </source>
</evidence>
<dbReference type="EMBL" id="SNYM01000007">
    <property type="protein sequence ID" value="TDQ48452.1"/>
    <property type="molecule type" value="Genomic_DNA"/>
</dbReference>
<dbReference type="Gene3D" id="1.10.8.10">
    <property type="entry name" value="DNA helicase RuvA subunit, C-terminal domain"/>
    <property type="match status" value="1"/>
</dbReference>
<keyword evidence="2 5" id="KW-0808">Transferase</keyword>
<dbReference type="InterPro" id="IPR029063">
    <property type="entry name" value="SAM-dependent_MTases_sf"/>
</dbReference>
<comment type="function">
    <text evidence="5">Methylates the class 1 translation termination release factors RF1/PrfA and RF2/PrfB on the glutamine residue of the universally conserved GGQ motif.</text>
</comment>
<evidence type="ECO:0000256" key="5">
    <source>
        <dbReference type="HAMAP-Rule" id="MF_02126"/>
    </source>
</evidence>
<feature type="binding site" evidence="5">
    <location>
        <begin position="185"/>
        <end position="188"/>
    </location>
    <ligand>
        <name>substrate</name>
    </ligand>
</feature>
<dbReference type="CDD" id="cd02440">
    <property type="entry name" value="AdoMet_MTases"/>
    <property type="match status" value="1"/>
</dbReference>
<dbReference type="OrthoDB" id="9800643at2"/>
<evidence type="ECO:0000259" key="7">
    <source>
        <dbReference type="Pfam" id="PF17827"/>
    </source>
</evidence>
<proteinExistence type="inferred from homology"/>
<name>A0A4R6UNQ5_9GAMM</name>
<feature type="binding site" evidence="5">
    <location>
        <position position="142"/>
    </location>
    <ligand>
        <name>S-adenosyl-L-methionine</name>
        <dbReference type="ChEBI" id="CHEBI:59789"/>
    </ligand>
</feature>
<dbReference type="GO" id="GO:0032259">
    <property type="term" value="P:methylation"/>
    <property type="evidence" value="ECO:0007669"/>
    <property type="project" value="UniProtKB-KW"/>
</dbReference>
<evidence type="ECO:0000313" key="8">
    <source>
        <dbReference type="EMBL" id="TDQ48452.1"/>
    </source>
</evidence>
<dbReference type="EC" id="2.1.1.297" evidence="5"/>
<reference evidence="8 9" key="1">
    <citation type="submission" date="2019-03" db="EMBL/GenBank/DDBJ databases">
        <title>Genomic Encyclopedia of Type Strains, Phase IV (KMG-IV): sequencing the most valuable type-strain genomes for metagenomic binning, comparative biology and taxonomic classification.</title>
        <authorList>
            <person name="Goeker M."/>
        </authorList>
    </citation>
    <scope>NUCLEOTIDE SEQUENCE [LARGE SCALE GENOMIC DNA]</scope>
    <source>
        <strain evidence="8 9">DSM 103792</strain>
    </source>
</reference>
<dbReference type="GO" id="GO:0003676">
    <property type="term" value="F:nucleic acid binding"/>
    <property type="evidence" value="ECO:0007669"/>
    <property type="project" value="InterPro"/>
</dbReference>
<evidence type="ECO:0000256" key="4">
    <source>
        <dbReference type="ARBA" id="ARBA00048391"/>
    </source>
</evidence>
<evidence type="ECO:0000256" key="3">
    <source>
        <dbReference type="ARBA" id="ARBA00022691"/>
    </source>
</evidence>
<sequence length="284" mass="31638">MNISAALHQASVMIQLSSDSARRDADVLLCHVLQQPLSYLRTHPERELDAEHVDQFMTLVARRVKGEPVAYLIGEREFWSLPLEVNSSTLIPRPETEVLVEELLERLPENESLSIVDLGTGSGAIALAIAKERPHWQITATDASMAALRTAEKNARRLELKNVTFEFGSWFAPLSEKVFHAIVSNPPYIAASDPHLTQGDVRFEPASALVAGDDGLSDIRIIIDESRAHLHKNGWLLLEHGYDQAQVVRELMIHAGFARVKTIHDLAGQERVTVGCWHPDVIED</sequence>
<protein>
    <recommendedName>
        <fullName evidence="5">Release factor glutamine methyltransferase</fullName>
        <shortName evidence="5">RF MTase</shortName>
        <ecNumber evidence="5">2.1.1.297</ecNumber>
    </recommendedName>
    <alternativeName>
        <fullName evidence="5">N5-glutamine methyltransferase PrmC</fullName>
    </alternativeName>
    <alternativeName>
        <fullName evidence="5">Protein-(glutamine-N5) MTase PrmC</fullName>
    </alternativeName>
    <alternativeName>
        <fullName evidence="5">Protein-glutamine N-methyltransferase PrmC</fullName>
    </alternativeName>
</protein>
<gene>
    <name evidence="5" type="primary">prmC</name>
    <name evidence="8" type="ORF">EV696_107189</name>
</gene>
<dbReference type="InterPro" id="IPR040758">
    <property type="entry name" value="PrmC_N"/>
</dbReference>
<comment type="caution">
    <text evidence="8">The sequence shown here is derived from an EMBL/GenBank/DDBJ whole genome shotgun (WGS) entry which is preliminary data.</text>
</comment>
<organism evidence="8 9">
    <name type="scientific">Permianibacter aggregans</name>
    <dbReference type="NCBI Taxonomy" id="1510150"/>
    <lineage>
        <taxon>Bacteria</taxon>
        <taxon>Pseudomonadati</taxon>
        <taxon>Pseudomonadota</taxon>
        <taxon>Gammaproteobacteria</taxon>
        <taxon>Pseudomonadales</taxon>
        <taxon>Pseudomonadaceae</taxon>
        <taxon>Permianibacter</taxon>
    </lineage>
</organism>
<dbReference type="HAMAP" id="MF_02126">
    <property type="entry name" value="RF_methyltr_PrmC"/>
    <property type="match status" value="1"/>
</dbReference>
<keyword evidence="3 5" id="KW-0949">S-adenosyl-L-methionine</keyword>